<reference evidence="2 3" key="1">
    <citation type="journal article" date="2021" name="Elife">
        <title>Chloroplast acquisition without the gene transfer in kleptoplastic sea slugs, Plakobranchus ocellatus.</title>
        <authorList>
            <person name="Maeda T."/>
            <person name="Takahashi S."/>
            <person name="Yoshida T."/>
            <person name="Shimamura S."/>
            <person name="Takaki Y."/>
            <person name="Nagai Y."/>
            <person name="Toyoda A."/>
            <person name="Suzuki Y."/>
            <person name="Arimoto A."/>
            <person name="Ishii H."/>
            <person name="Satoh N."/>
            <person name="Nishiyama T."/>
            <person name="Hasebe M."/>
            <person name="Maruyama T."/>
            <person name="Minagawa J."/>
            <person name="Obokata J."/>
            <person name="Shigenobu S."/>
        </authorList>
    </citation>
    <scope>NUCLEOTIDE SEQUENCE [LARGE SCALE GENOMIC DNA]</scope>
</reference>
<evidence type="ECO:0000313" key="3">
    <source>
        <dbReference type="Proteomes" id="UP000735302"/>
    </source>
</evidence>
<gene>
    <name evidence="2" type="ORF">PoB_002977000</name>
</gene>
<protein>
    <submittedName>
        <fullName evidence="2">Uncharacterized protein</fullName>
    </submittedName>
</protein>
<accession>A0AAV4A543</accession>
<name>A0AAV4A543_9GAST</name>
<keyword evidence="3" id="KW-1185">Reference proteome</keyword>
<sequence>MVQKRRERRNEEKEEEQEEIRKGGEHKRKKVNSGDDISGQAVVWLSKGEIRPGRYISMGPQRTVPVSLTVGGRSRFLPIYDFSYRSAHQRVTFGSYQKRAEVGHNDVTLSTISILPVPTSVCYEAGQGERPRD</sequence>
<evidence type="ECO:0000313" key="2">
    <source>
        <dbReference type="EMBL" id="GFO03265.1"/>
    </source>
</evidence>
<feature type="region of interest" description="Disordered" evidence="1">
    <location>
        <begin position="1"/>
        <end position="35"/>
    </location>
</feature>
<dbReference type="Proteomes" id="UP000735302">
    <property type="component" value="Unassembled WGS sequence"/>
</dbReference>
<comment type="caution">
    <text evidence="2">The sequence shown here is derived from an EMBL/GenBank/DDBJ whole genome shotgun (WGS) entry which is preliminary data.</text>
</comment>
<dbReference type="EMBL" id="BLXT01003724">
    <property type="protein sequence ID" value="GFO03265.1"/>
    <property type="molecule type" value="Genomic_DNA"/>
</dbReference>
<dbReference type="AlphaFoldDB" id="A0AAV4A543"/>
<proteinExistence type="predicted"/>
<organism evidence="2 3">
    <name type="scientific">Plakobranchus ocellatus</name>
    <dbReference type="NCBI Taxonomy" id="259542"/>
    <lineage>
        <taxon>Eukaryota</taxon>
        <taxon>Metazoa</taxon>
        <taxon>Spiralia</taxon>
        <taxon>Lophotrochozoa</taxon>
        <taxon>Mollusca</taxon>
        <taxon>Gastropoda</taxon>
        <taxon>Heterobranchia</taxon>
        <taxon>Euthyneura</taxon>
        <taxon>Panpulmonata</taxon>
        <taxon>Sacoglossa</taxon>
        <taxon>Placobranchoidea</taxon>
        <taxon>Plakobranchidae</taxon>
        <taxon>Plakobranchus</taxon>
    </lineage>
</organism>
<evidence type="ECO:0000256" key="1">
    <source>
        <dbReference type="SAM" id="MobiDB-lite"/>
    </source>
</evidence>